<dbReference type="Gene3D" id="2.60.40.1730">
    <property type="entry name" value="tricorn interacting facor f3 domain"/>
    <property type="match status" value="1"/>
</dbReference>
<evidence type="ECO:0000256" key="8">
    <source>
        <dbReference type="ARBA" id="ARBA00022723"/>
    </source>
</evidence>
<dbReference type="Gene3D" id="2.60.40.1840">
    <property type="match status" value="1"/>
</dbReference>
<keyword evidence="10" id="KW-0862">Zinc</keyword>
<dbReference type="Proteomes" id="UP000031433">
    <property type="component" value="Unassembled WGS sequence"/>
</dbReference>
<dbReference type="InterPro" id="IPR035414">
    <property type="entry name" value="Peptidase_M1_pepN_Ig-like"/>
</dbReference>
<evidence type="ECO:0000256" key="5">
    <source>
        <dbReference type="ARBA" id="ARBA00015611"/>
    </source>
</evidence>
<dbReference type="InterPro" id="IPR001930">
    <property type="entry name" value="Peptidase_M1"/>
</dbReference>
<dbReference type="InterPro" id="IPR042097">
    <property type="entry name" value="Aminopeptidase_N-like_N_sf"/>
</dbReference>
<dbReference type="FunFam" id="2.60.40.1840:FF:000001">
    <property type="entry name" value="Aminopeptidase N"/>
    <property type="match status" value="1"/>
</dbReference>
<evidence type="ECO:0000256" key="7">
    <source>
        <dbReference type="ARBA" id="ARBA00022670"/>
    </source>
</evidence>
<evidence type="ECO:0000259" key="14">
    <source>
        <dbReference type="Pfam" id="PF01433"/>
    </source>
</evidence>
<dbReference type="CDD" id="cd09600">
    <property type="entry name" value="M1_APN"/>
    <property type="match status" value="1"/>
</dbReference>
<proteinExistence type="inferred from homology"/>
<evidence type="ECO:0000256" key="6">
    <source>
        <dbReference type="ARBA" id="ARBA00022438"/>
    </source>
</evidence>
<organism evidence="18 19">
    <name type="scientific">Geobacter soli</name>
    <dbReference type="NCBI Taxonomy" id="1510391"/>
    <lineage>
        <taxon>Bacteria</taxon>
        <taxon>Pseudomonadati</taxon>
        <taxon>Thermodesulfobacteriota</taxon>
        <taxon>Desulfuromonadia</taxon>
        <taxon>Geobacterales</taxon>
        <taxon>Geobacteraceae</taxon>
        <taxon>Geobacter</taxon>
    </lineage>
</organism>
<dbReference type="Pfam" id="PF17432">
    <property type="entry name" value="DUF3458_C"/>
    <property type="match status" value="1"/>
</dbReference>
<reference evidence="18 19" key="1">
    <citation type="submission" date="2015-01" db="EMBL/GenBank/DDBJ databases">
        <title>Genome sequence of the anaerobic bacterium Geobacter soli GSS01, a dissimilatory Fe(III) reducer from soil.</title>
        <authorList>
            <person name="Yang G."/>
            <person name="Zhou S."/>
        </authorList>
    </citation>
    <scope>NUCLEOTIDE SEQUENCE [LARGE SCALE GENOMIC DNA]</scope>
    <source>
        <strain evidence="18 19">GSS01</strain>
    </source>
</reference>
<dbReference type="PANTHER" id="PTHR46322">
    <property type="entry name" value="PUROMYCIN-SENSITIVE AMINOPEPTIDASE"/>
    <property type="match status" value="1"/>
</dbReference>
<dbReference type="FunFam" id="3.30.2010.30:FF:000002">
    <property type="entry name" value="Putative aminopeptidase N"/>
    <property type="match status" value="1"/>
</dbReference>
<dbReference type="EC" id="3.4.11.2" evidence="4"/>
<dbReference type="SUPFAM" id="SSF55486">
    <property type="entry name" value="Metalloproteases ('zincins'), catalytic domain"/>
    <property type="match status" value="1"/>
</dbReference>
<dbReference type="GO" id="GO:0008270">
    <property type="term" value="F:zinc ion binding"/>
    <property type="evidence" value="ECO:0007669"/>
    <property type="project" value="InterPro"/>
</dbReference>
<comment type="cofactor">
    <cofactor evidence="2">
        <name>Zn(2+)</name>
        <dbReference type="ChEBI" id="CHEBI:29105"/>
    </cofactor>
</comment>
<dbReference type="GO" id="GO:0008237">
    <property type="term" value="F:metallopeptidase activity"/>
    <property type="evidence" value="ECO:0007669"/>
    <property type="project" value="UniProtKB-KW"/>
</dbReference>
<evidence type="ECO:0000256" key="1">
    <source>
        <dbReference type="ARBA" id="ARBA00000098"/>
    </source>
</evidence>
<dbReference type="Gene3D" id="1.10.390.10">
    <property type="entry name" value="Neutral Protease Domain 2"/>
    <property type="match status" value="1"/>
</dbReference>
<comment type="similarity">
    <text evidence="3">Belongs to the peptidase M1 family.</text>
</comment>
<dbReference type="PANTHER" id="PTHR46322:SF1">
    <property type="entry name" value="PUROMYCIN-SENSITIVE AMINOPEPTIDASE"/>
    <property type="match status" value="1"/>
</dbReference>
<evidence type="ECO:0000256" key="12">
    <source>
        <dbReference type="ARBA" id="ARBA00029840"/>
    </source>
</evidence>
<evidence type="ECO:0000259" key="15">
    <source>
        <dbReference type="Pfam" id="PF11940"/>
    </source>
</evidence>
<dbReference type="Gene3D" id="3.30.2010.30">
    <property type="match status" value="1"/>
</dbReference>
<dbReference type="InterPro" id="IPR012779">
    <property type="entry name" value="Peptidase_M1_pepN"/>
</dbReference>
<dbReference type="InterPro" id="IPR027268">
    <property type="entry name" value="Peptidase_M4/M1_CTD_sf"/>
</dbReference>
<evidence type="ECO:0000256" key="11">
    <source>
        <dbReference type="ARBA" id="ARBA00023049"/>
    </source>
</evidence>
<dbReference type="InterPro" id="IPR024601">
    <property type="entry name" value="Peptidase_M1_pepN_C"/>
</dbReference>
<accession>A0A0C1TXC4</accession>
<dbReference type="InterPro" id="IPR038438">
    <property type="entry name" value="PepN_Ig-like_sf"/>
</dbReference>
<feature type="domain" description="Aminopeptidase N-like N-terminal" evidence="17">
    <location>
        <begin position="39"/>
        <end position="192"/>
    </location>
</feature>
<gene>
    <name evidence="18" type="primary">pepN</name>
    <name evidence="18" type="ORF">SE37_15825</name>
</gene>
<dbReference type="PRINTS" id="PR00756">
    <property type="entry name" value="ALADIPTASE"/>
</dbReference>
<keyword evidence="11" id="KW-0482">Metalloprotease</keyword>
<keyword evidence="6 18" id="KW-0031">Aminopeptidase</keyword>
<keyword evidence="7" id="KW-0645">Protease</keyword>
<keyword evidence="9" id="KW-0378">Hydrolase</keyword>
<protein>
    <recommendedName>
        <fullName evidence="5">Aminopeptidase N</fullName>
        <ecNumber evidence="4">3.4.11.2</ecNumber>
    </recommendedName>
    <alternativeName>
        <fullName evidence="12">Alpha-aminoacylpeptide hydrolase</fullName>
    </alternativeName>
</protein>
<dbReference type="FunFam" id="2.60.40.1730:FF:000005">
    <property type="entry name" value="Aminopeptidase N"/>
    <property type="match status" value="1"/>
</dbReference>
<evidence type="ECO:0000313" key="18">
    <source>
        <dbReference type="EMBL" id="KIE43983.1"/>
    </source>
</evidence>
<feature type="domain" description="Peptidase M1 alanyl aminopeptidase C-terminal" evidence="16">
    <location>
        <begin position="553"/>
        <end position="874"/>
    </location>
</feature>
<keyword evidence="19" id="KW-1185">Reference proteome</keyword>
<keyword evidence="8" id="KW-0479">Metal-binding</keyword>
<evidence type="ECO:0000256" key="3">
    <source>
        <dbReference type="ARBA" id="ARBA00010136"/>
    </source>
</evidence>
<name>A0A0C1TXC4_9BACT</name>
<dbReference type="Pfam" id="PF11940">
    <property type="entry name" value="DUF3458"/>
    <property type="match status" value="1"/>
</dbReference>
<dbReference type="Pfam" id="PF01433">
    <property type="entry name" value="Peptidase_M1"/>
    <property type="match status" value="1"/>
</dbReference>
<dbReference type="InterPro" id="IPR037144">
    <property type="entry name" value="Peptidase_M1_pepN_C_sf"/>
</dbReference>
<evidence type="ECO:0000256" key="9">
    <source>
        <dbReference type="ARBA" id="ARBA00022801"/>
    </source>
</evidence>
<dbReference type="GO" id="GO:0016285">
    <property type="term" value="F:alanyl aminopeptidase activity"/>
    <property type="evidence" value="ECO:0007669"/>
    <property type="project" value="UniProtKB-EC"/>
</dbReference>
<dbReference type="MEROPS" id="M01.005"/>
<dbReference type="AlphaFoldDB" id="A0A0C1TXC4"/>
<evidence type="ECO:0000259" key="17">
    <source>
        <dbReference type="Pfam" id="PF17900"/>
    </source>
</evidence>
<dbReference type="Pfam" id="PF17900">
    <property type="entry name" value="Peptidase_M1_N"/>
    <property type="match status" value="1"/>
</dbReference>
<evidence type="ECO:0000259" key="16">
    <source>
        <dbReference type="Pfam" id="PF17432"/>
    </source>
</evidence>
<evidence type="ECO:0000256" key="2">
    <source>
        <dbReference type="ARBA" id="ARBA00001947"/>
    </source>
</evidence>
<comment type="caution">
    <text evidence="18">The sequence shown here is derived from an EMBL/GenBank/DDBJ whole genome shotgun (WGS) entry which is preliminary data.</text>
</comment>
<dbReference type="SUPFAM" id="SSF63737">
    <property type="entry name" value="Leukotriene A4 hydrolase N-terminal domain"/>
    <property type="match status" value="1"/>
</dbReference>
<dbReference type="InterPro" id="IPR045357">
    <property type="entry name" value="Aminopeptidase_N-like_N"/>
</dbReference>
<feature type="domain" description="Peptidase M1 alanyl aminopeptidase Ig-like fold" evidence="15">
    <location>
        <begin position="450"/>
        <end position="548"/>
    </location>
</feature>
<comment type="function">
    <text evidence="13">Aminopeptidase N is involved in the degradation of intracellular peptides generated by protein breakdown during normal growth as well as in response to nutrient starvation.</text>
</comment>
<dbReference type="Gene3D" id="1.25.50.10">
    <property type="entry name" value="Peptidase M1, alanyl aminopeptidase, C-terminal domain"/>
    <property type="match status" value="1"/>
</dbReference>
<dbReference type="InterPro" id="IPR014782">
    <property type="entry name" value="Peptidase_M1_dom"/>
</dbReference>
<feature type="domain" description="Peptidase M1 membrane alanine aminopeptidase" evidence="14">
    <location>
        <begin position="234"/>
        <end position="445"/>
    </location>
</feature>
<evidence type="ECO:0000256" key="13">
    <source>
        <dbReference type="ARBA" id="ARBA00059739"/>
    </source>
</evidence>
<dbReference type="NCBIfam" id="TIGR02414">
    <property type="entry name" value="pepN_proteo"/>
    <property type="match status" value="1"/>
</dbReference>
<dbReference type="EMBL" id="JXBL01000001">
    <property type="protein sequence ID" value="KIE43983.1"/>
    <property type="molecule type" value="Genomic_DNA"/>
</dbReference>
<dbReference type="GO" id="GO:0006508">
    <property type="term" value="P:proteolysis"/>
    <property type="evidence" value="ECO:0007669"/>
    <property type="project" value="UniProtKB-KW"/>
</dbReference>
<evidence type="ECO:0000313" key="19">
    <source>
        <dbReference type="Proteomes" id="UP000031433"/>
    </source>
</evidence>
<evidence type="ECO:0000256" key="10">
    <source>
        <dbReference type="ARBA" id="ARBA00022833"/>
    </source>
</evidence>
<comment type="catalytic activity">
    <reaction evidence="1">
        <text>Release of an N-terminal amino acid, Xaa-|-Yaa- from a peptide, amide or arylamide. Xaa is preferably Ala, but may be most amino acids including Pro (slow action). When a terminal hydrophobic residue is followed by a prolyl residue, the two may be released as an intact Xaa-Pro dipeptide.</text>
        <dbReference type="EC" id="3.4.11.2"/>
    </reaction>
</comment>
<evidence type="ECO:0000256" key="4">
    <source>
        <dbReference type="ARBA" id="ARBA00012564"/>
    </source>
</evidence>
<sequence>MHPPHSHPVALSDYTPPDYRVEAVHLTVDLHDDVTLVQADLSVVANHDRAGGIRPLVLDGRGLVLRRVALDGRPLAAGEYVRDDETLTMHHVPERCTVSVSTELKPQENTLLEGLYRSGGTFCTQCEAEGFRRITYFPDRPDVLAVYTVTITADRATCPVLLANGNLAASGDLPDGRHYATWHDPFPKPSYLFALVAGNLVKAEDTFVTKSGRQVALQVYVQSHNRDKCDHAVRSLAEAMRWDEEAFGREYDLDLYMIVAVDDFNFGAMENKGLNVFNSRYVLARPDTATDADYAAIEGVIGHEYFHNWSGNRVTCRDWFQLSVKEGLTIFRDQEFSAAMGSPAVKRIQDVRYLRTHQFPEDAGPLAHPVRPGTYDAINNLYTATVYNKGAELIRMLRTLVGHEAFRRGMDLYFDRHDGTGATVENLVSALAETSGRDLTQFMRWYREAGTPEVHVTGSHDADTKAYTLTIRQTVAEGEPLLIPLVMGLLDRSGNELPVHLDGEQAPLDSGRALELSRQEETFRFRGIPEEPVPSLFRGFSAPVRLHYAYTEADLALLMGKDGDLFNRWEAGQRLMTGTIMHVVADRQAGRELRLPPALVEACGTLLSSGEKDRAFLAEALTLPSENILGEQMEEIDVEGIFEARSFVRAALARQLRGELSALWDRCRPGGPYRFEPEETGRRSLAACCLGYLMTLDDPSIRQACLRQFREADNMTDSLSALTFLAHTEGREGETALAEFHTRWRGEPLVIDKWFAIQAASPLPDTLARVQRLLEHPDFTLANPNRARALILSFAVNNPVRFHDQAGGGYRLLADHVIKLNSLNPMIGARMAEPLTRWRRHEPNRRERMKAELERIAREPSLARDIRDVVTKGLAGG</sequence>
<dbReference type="RefSeq" id="WP_039647854.1">
    <property type="nucleotide sequence ID" value="NZ_JXBL01000001.1"/>
</dbReference>